<sequence length="67" mass="7580">MIETKLNLNSPELLELKERLKADSRGIINLRTLGRITPVQAEYALRGLSVAIDEIESLDRPYNAGWN</sequence>
<dbReference type="PATRIC" id="fig|1423726.3.peg.623"/>
<name>A0A0R1GJZ0_9LACO</name>
<dbReference type="EMBL" id="AZDA01000092">
    <property type="protein sequence ID" value="KRK34396.1"/>
    <property type="molecule type" value="Genomic_DNA"/>
</dbReference>
<dbReference type="STRING" id="1423726.FC07_GL000605"/>
<evidence type="ECO:0000313" key="2">
    <source>
        <dbReference type="Proteomes" id="UP000051461"/>
    </source>
</evidence>
<reference evidence="1 2" key="1">
    <citation type="journal article" date="2015" name="Genome Announc.">
        <title>Expanding the biotechnology potential of lactobacilli through comparative genomics of 213 strains and associated genera.</title>
        <authorList>
            <person name="Sun Z."/>
            <person name="Harris H.M."/>
            <person name="McCann A."/>
            <person name="Guo C."/>
            <person name="Argimon S."/>
            <person name="Zhang W."/>
            <person name="Yang X."/>
            <person name="Jeffery I.B."/>
            <person name="Cooney J.C."/>
            <person name="Kagawa T.F."/>
            <person name="Liu W."/>
            <person name="Song Y."/>
            <person name="Salvetti E."/>
            <person name="Wrobel A."/>
            <person name="Rasinkangas P."/>
            <person name="Parkhill J."/>
            <person name="Rea M.C."/>
            <person name="O'Sullivan O."/>
            <person name="Ritari J."/>
            <person name="Douillard F.P."/>
            <person name="Paul Ross R."/>
            <person name="Yang R."/>
            <person name="Briner A.E."/>
            <person name="Felis G.E."/>
            <person name="de Vos W.M."/>
            <person name="Barrangou R."/>
            <person name="Klaenhammer T.R."/>
            <person name="Caufield P.W."/>
            <person name="Cui Y."/>
            <person name="Zhang H."/>
            <person name="O'Toole P.W."/>
        </authorList>
    </citation>
    <scope>NUCLEOTIDE SEQUENCE [LARGE SCALE GENOMIC DNA]</scope>
    <source>
        <strain evidence="1 2">DSM 20003</strain>
    </source>
</reference>
<proteinExistence type="predicted"/>
<protein>
    <submittedName>
        <fullName evidence="1">Uncharacterized protein</fullName>
    </submittedName>
</protein>
<keyword evidence="2" id="KW-1185">Reference proteome</keyword>
<dbReference type="Proteomes" id="UP000051461">
    <property type="component" value="Unassembled WGS sequence"/>
</dbReference>
<organism evidence="1 2">
    <name type="scientific">Loigolactobacillus bifermentans DSM 20003</name>
    <dbReference type="NCBI Taxonomy" id="1423726"/>
    <lineage>
        <taxon>Bacteria</taxon>
        <taxon>Bacillati</taxon>
        <taxon>Bacillota</taxon>
        <taxon>Bacilli</taxon>
        <taxon>Lactobacillales</taxon>
        <taxon>Lactobacillaceae</taxon>
        <taxon>Loigolactobacillus</taxon>
    </lineage>
</organism>
<dbReference type="AlphaFoldDB" id="A0A0R1GJZ0"/>
<gene>
    <name evidence="1" type="ORF">FC07_GL000605</name>
</gene>
<comment type="caution">
    <text evidence="1">The sequence shown here is derived from an EMBL/GenBank/DDBJ whole genome shotgun (WGS) entry which is preliminary data.</text>
</comment>
<evidence type="ECO:0000313" key="1">
    <source>
        <dbReference type="EMBL" id="KRK34396.1"/>
    </source>
</evidence>
<accession>A0A0R1GJZ0</accession>
<dbReference type="RefSeq" id="WP_057905036.1">
    <property type="nucleotide sequence ID" value="NZ_AZDA01000092.1"/>
</dbReference>